<feature type="region of interest" description="Disordered" evidence="1">
    <location>
        <begin position="165"/>
        <end position="257"/>
    </location>
</feature>
<feature type="domain" description="PWWP" evidence="2">
    <location>
        <begin position="32"/>
        <end position="92"/>
    </location>
</feature>
<organism evidence="3 4">
    <name type="scientific">Carex littledalei</name>
    <dbReference type="NCBI Taxonomy" id="544730"/>
    <lineage>
        <taxon>Eukaryota</taxon>
        <taxon>Viridiplantae</taxon>
        <taxon>Streptophyta</taxon>
        <taxon>Embryophyta</taxon>
        <taxon>Tracheophyta</taxon>
        <taxon>Spermatophyta</taxon>
        <taxon>Magnoliopsida</taxon>
        <taxon>Liliopsida</taxon>
        <taxon>Poales</taxon>
        <taxon>Cyperaceae</taxon>
        <taxon>Cyperoideae</taxon>
        <taxon>Cariceae</taxon>
        <taxon>Carex</taxon>
        <taxon>Carex subgen. Euthyceras</taxon>
    </lineage>
</organism>
<feature type="compositionally biased region" description="Polar residues" evidence="1">
    <location>
        <begin position="293"/>
        <end position="318"/>
    </location>
</feature>
<comment type="caution">
    <text evidence="3">The sequence shown here is derived from an EMBL/GenBank/DDBJ whole genome shotgun (WGS) entry which is preliminary data.</text>
</comment>
<dbReference type="GO" id="GO:0032259">
    <property type="term" value="P:methylation"/>
    <property type="evidence" value="ECO:0007669"/>
    <property type="project" value="UniProtKB-KW"/>
</dbReference>
<keyword evidence="3" id="KW-0808">Transferase</keyword>
<proteinExistence type="predicted"/>
<dbReference type="EMBL" id="SWLB01000004">
    <property type="protein sequence ID" value="KAF3339424.1"/>
    <property type="molecule type" value="Genomic_DNA"/>
</dbReference>
<dbReference type="CDD" id="cd05162">
    <property type="entry name" value="PWWP"/>
    <property type="match status" value="1"/>
</dbReference>
<evidence type="ECO:0000313" key="4">
    <source>
        <dbReference type="Proteomes" id="UP000623129"/>
    </source>
</evidence>
<dbReference type="PROSITE" id="PS50812">
    <property type="entry name" value="PWWP"/>
    <property type="match status" value="1"/>
</dbReference>
<evidence type="ECO:0000256" key="1">
    <source>
        <dbReference type="SAM" id="MobiDB-lite"/>
    </source>
</evidence>
<name>A0A833RU85_9POAL</name>
<feature type="compositionally biased region" description="Basic and acidic residues" evidence="1">
    <location>
        <begin position="213"/>
        <end position="224"/>
    </location>
</feature>
<dbReference type="OrthoDB" id="641149at2759"/>
<dbReference type="Gene3D" id="2.30.30.140">
    <property type="match status" value="1"/>
</dbReference>
<keyword evidence="3" id="KW-0489">Methyltransferase</keyword>
<dbReference type="GO" id="GO:0008168">
    <property type="term" value="F:methyltransferase activity"/>
    <property type="evidence" value="ECO:0007669"/>
    <property type="project" value="UniProtKB-KW"/>
</dbReference>
<evidence type="ECO:0000259" key="2">
    <source>
        <dbReference type="PROSITE" id="PS50812"/>
    </source>
</evidence>
<protein>
    <submittedName>
        <fullName evidence="3">Histone-lysine N-methyltransferase ATX1</fullName>
    </submittedName>
</protein>
<feature type="region of interest" description="Disordered" evidence="1">
    <location>
        <begin position="269"/>
        <end position="432"/>
    </location>
</feature>
<dbReference type="AlphaFoldDB" id="A0A833RU85"/>
<keyword evidence="4" id="KW-1185">Reference proteome</keyword>
<feature type="compositionally biased region" description="Basic and acidic residues" evidence="1">
    <location>
        <begin position="125"/>
        <end position="149"/>
    </location>
</feature>
<feature type="compositionally biased region" description="Basic residues" evidence="1">
    <location>
        <begin position="167"/>
        <end position="181"/>
    </location>
</feature>
<dbReference type="InterPro" id="IPR000313">
    <property type="entry name" value="PWWP_dom"/>
</dbReference>
<dbReference type="SUPFAM" id="SSF63748">
    <property type="entry name" value="Tudor/PWWP/MBT"/>
    <property type="match status" value="1"/>
</dbReference>
<evidence type="ECO:0000313" key="3">
    <source>
        <dbReference type="EMBL" id="KAF3339424.1"/>
    </source>
</evidence>
<reference evidence="3" key="1">
    <citation type="submission" date="2020-01" db="EMBL/GenBank/DDBJ databases">
        <title>Genome sequence of Kobresia littledalei, the first chromosome-level genome in the family Cyperaceae.</title>
        <authorList>
            <person name="Qu G."/>
        </authorList>
    </citation>
    <scope>NUCLEOTIDE SEQUENCE</scope>
    <source>
        <strain evidence="3">C.B.Clarke</strain>
        <tissue evidence="3">Leaf</tissue>
    </source>
</reference>
<dbReference type="Pfam" id="PF00855">
    <property type="entry name" value="PWWP"/>
    <property type="match status" value="1"/>
</dbReference>
<dbReference type="InterPro" id="IPR052657">
    <property type="entry name" value="PDP_family_Arabidopsis"/>
</dbReference>
<accession>A0A833RU85</accession>
<dbReference type="PANTHER" id="PTHR10688:SF14">
    <property type="entry name" value="PWWP DOMAIN-CONTAINING PROTEIN"/>
    <property type="match status" value="1"/>
</dbReference>
<sequence length="457" mass="50840">MRKRKSNENAVDSNRLGGDGTKAEILNQQFKPGDLTWVEIHNSSWWPAQVFDEGSVGAKPRKKSKKELLVRLYGTYEYMYVDASKSNSEFEDVLKRENKTMKEMFQEALEQDMSLMLPKGQSKLESSKTEGIDSAEASKDKKQQCELTKEPSAVEADEIATAVKICTNKKKKEGSSKRKRKLDFSKDERENKEAEPKASKAEAPNIKKQKVAKHADFKKHESSIVKRSPCVASAEKTSSTNSEAKAPISENQEEMKAKDLEIRKIVTDIIFGGPTNPPKNQSPKTSKDAMQGDPSTAEASRMNCLNTAQKSGLKATTYSRRKKNPNLVDGEVKCKNRKNEGVKWVKEVIREVPEAPNSKLPSKNLKENCTSNRDDKSGHDEAQKRSTLNSKHVEKKNAKGNSKAKSSELKAETPPAVKVTAPPGEEKGSLSERKIRVMQSLGLIAPAGSPFRREMVS</sequence>
<feature type="compositionally biased region" description="Basic and acidic residues" evidence="1">
    <location>
        <begin position="330"/>
        <end position="353"/>
    </location>
</feature>
<dbReference type="PANTHER" id="PTHR10688">
    <property type="entry name" value="PWWP DOMAIN-CONTAINING PROTEIN"/>
    <property type="match status" value="1"/>
</dbReference>
<feature type="compositionally biased region" description="Basic and acidic residues" evidence="1">
    <location>
        <begin position="372"/>
        <end position="384"/>
    </location>
</feature>
<gene>
    <name evidence="3" type="ORF">FCM35_KLT16895</name>
</gene>
<feature type="region of interest" description="Disordered" evidence="1">
    <location>
        <begin position="1"/>
        <end position="23"/>
    </location>
</feature>
<feature type="compositionally biased region" description="Basic and acidic residues" evidence="1">
    <location>
        <begin position="182"/>
        <end position="200"/>
    </location>
</feature>
<dbReference type="Proteomes" id="UP000623129">
    <property type="component" value="Unassembled WGS sequence"/>
</dbReference>
<feature type="region of interest" description="Disordered" evidence="1">
    <location>
        <begin position="121"/>
        <end position="153"/>
    </location>
</feature>